<dbReference type="Proteomes" id="UP000225108">
    <property type="component" value="Unassembled WGS sequence"/>
</dbReference>
<evidence type="ECO:0000313" key="2">
    <source>
        <dbReference type="Proteomes" id="UP000225108"/>
    </source>
</evidence>
<dbReference type="EMBL" id="PEBD01000012">
    <property type="protein sequence ID" value="PHV64619.1"/>
    <property type="molecule type" value="Genomic_DNA"/>
</dbReference>
<evidence type="ECO:0000313" key="1">
    <source>
        <dbReference type="EMBL" id="PHV64619.1"/>
    </source>
</evidence>
<dbReference type="AlphaFoldDB" id="A0A2G3PFN6"/>
<organism evidence="1 2">
    <name type="scientific">Williamsia marianensis</name>
    <dbReference type="NCBI Taxonomy" id="85044"/>
    <lineage>
        <taxon>Bacteria</taxon>
        <taxon>Bacillati</taxon>
        <taxon>Actinomycetota</taxon>
        <taxon>Actinomycetes</taxon>
        <taxon>Mycobacteriales</taxon>
        <taxon>Nocardiaceae</taxon>
        <taxon>Williamsia</taxon>
    </lineage>
</organism>
<gene>
    <name evidence="1" type="ORF">CSW57_22730</name>
</gene>
<accession>A0A2G3PFN6</accession>
<dbReference type="RefSeq" id="WP_099384895.1">
    <property type="nucleotide sequence ID" value="NZ_PEBD01000012.1"/>
</dbReference>
<proteinExistence type="predicted"/>
<reference evidence="1 2" key="1">
    <citation type="submission" date="2017-10" db="EMBL/GenBank/DDBJ databases">
        <title>The draft genome sequence of Williamsia sp. BULT 1.1 isolated from the semi-arid grassland soils from South Africa.</title>
        <authorList>
            <person name="Kabwe M.H."/>
            <person name="Govender N."/>
            <person name="Mutseka Lunga P."/>
            <person name="Vikram S."/>
            <person name="Makhalanyane T.P."/>
        </authorList>
    </citation>
    <scope>NUCLEOTIDE SEQUENCE [LARGE SCALE GENOMIC DNA]</scope>
    <source>
        <strain evidence="1 2">BULT 1.1</strain>
    </source>
</reference>
<sequence>MSAHRIDVLASGVAGLVDRVNPRHISRTGLLAAVMALDAASVRTEGPVTDALSCWRNGRPLSPAQKLAIASLRGRSDAAAFAASHAGRSAEYRTEFARARALAAVEFGTAGTGREGLRDVVCEAVAAMGSTSLVANLLRDHVGD</sequence>
<comment type="caution">
    <text evidence="1">The sequence shown here is derived from an EMBL/GenBank/DDBJ whole genome shotgun (WGS) entry which is preliminary data.</text>
</comment>
<protein>
    <submittedName>
        <fullName evidence="1">Uncharacterized protein</fullName>
    </submittedName>
</protein>
<name>A0A2G3PFN6_WILMA</name>